<dbReference type="SMART" id="SM00728">
    <property type="entry name" value="ChW"/>
    <property type="match status" value="3"/>
</dbReference>
<dbReference type="Proteomes" id="UP000315128">
    <property type="component" value="Chromosome"/>
</dbReference>
<dbReference type="EMBL" id="CP041356">
    <property type="protein sequence ID" value="QDK70503.1"/>
    <property type="molecule type" value="Genomic_DNA"/>
</dbReference>
<keyword evidence="3" id="KW-1185">Reference proteome</keyword>
<evidence type="ECO:0000259" key="1">
    <source>
        <dbReference type="PROSITE" id="PS51762"/>
    </source>
</evidence>
<dbReference type="InterPro" id="IPR006637">
    <property type="entry name" value="ChW"/>
</dbReference>
<name>A0A514Z7H2_9LACT</name>
<feature type="domain" description="GH16" evidence="1">
    <location>
        <begin position="287"/>
        <end position="576"/>
    </location>
</feature>
<dbReference type="GO" id="GO:0004553">
    <property type="term" value="F:hydrolase activity, hydrolyzing O-glycosyl compounds"/>
    <property type="evidence" value="ECO:0007669"/>
    <property type="project" value="InterPro"/>
</dbReference>
<organism evidence="2 3">
    <name type="scientific">Lactococcus protaetiae</name>
    <dbReference type="NCBI Taxonomy" id="2592653"/>
    <lineage>
        <taxon>Bacteria</taxon>
        <taxon>Bacillati</taxon>
        <taxon>Bacillota</taxon>
        <taxon>Bacilli</taxon>
        <taxon>Lactobacillales</taxon>
        <taxon>Streptococcaceae</taxon>
        <taxon>Lactococcus</taxon>
    </lineage>
</organism>
<gene>
    <name evidence="2" type="ORF">FLP15_04080</name>
</gene>
<evidence type="ECO:0000313" key="3">
    <source>
        <dbReference type="Proteomes" id="UP000315128"/>
    </source>
</evidence>
<dbReference type="KEGG" id="lack:FLP15_04080"/>
<evidence type="ECO:0000313" key="2">
    <source>
        <dbReference type="EMBL" id="QDK70503.1"/>
    </source>
</evidence>
<sequence length="649" mass="69347">MILHYQTHPVKSGKSWLYATSVLLILGGGIALANPSVAYAATNTNAFVRKEAPKKVENDAVAHQRVATFSTAVNSVGDNIATGSITGTLEYGDWSGSDLTTDLENGDAYLSINDESGNELQDIELMGTVSGTTFSGTYSESATSASDYNYGIVTGKQSADGFWTFNFIQSFAVKAVATGSITESLSDPSYTFNGQVSDGKNFDSVWFIDADGYGVNLDGAVSGDTFTGTYEWNTYDENTGSNVNYIGTVTGTLSNGTWTFNFGQKKSMLPATFSGVISGSTSTGWTVDYSNNDNSFTDGTSFSSADVYNEFGNDGDYWLNGTTTGTTFSGMYSTYDSDGNGIVAGDVTGTLSSGKWAFKFTKTSYSATGLITGTLSNPYFWDGNGNATSSTAASEMEFVDSSGDTIDLEGSTVNNKFTGTYTNESTGVTNNVTGTYSSGKWTFNFGNYTAPTILYNAQVQKIGWQKSQNDQTQWFKDGQEAGTNGKSLRMETLKIALKLPKGLTGGVEYDIHVQKIGWQNAASPTKATKTPQSIVPETQWFTNGAAAGTVGKGLRMEAFTVKLTGQIAKYYDVVYDSHVQNIGWQYSNHALTWKSSSPETVAPQADWFKNGQEVGTNGKSLRMEALEIKLVPKSATAQSQVAALEAAAQ</sequence>
<accession>A0A514Z7H2</accession>
<protein>
    <recommendedName>
        <fullName evidence="1">GH16 domain-containing protein</fullName>
    </recommendedName>
</protein>
<dbReference type="Pfam" id="PF07538">
    <property type="entry name" value="ChW"/>
    <property type="match status" value="3"/>
</dbReference>
<dbReference type="InterPro" id="IPR000757">
    <property type="entry name" value="Beta-glucanase-like"/>
</dbReference>
<dbReference type="OrthoDB" id="3186156at2"/>
<dbReference type="PROSITE" id="PS51762">
    <property type="entry name" value="GH16_2"/>
    <property type="match status" value="1"/>
</dbReference>
<dbReference type="AlphaFoldDB" id="A0A514Z7H2"/>
<reference evidence="2 3" key="1">
    <citation type="submission" date="2019-07" db="EMBL/GenBank/DDBJ databases">
        <title>Genome sequencing of KACC 19320.</title>
        <authorList>
            <person name="Heo J."/>
            <person name="Kim S.-J."/>
            <person name="Kim J.-S."/>
            <person name="Hong S.-B."/>
            <person name="Kwon S.-W."/>
        </authorList>
    </citation>
    <scope>NUCLEOTIDE SEQUENCE [LARGE SCALE GENOMIC DNA]</scope>
    <source>
        <strain evidence="2 3">KACC 19320</strain>
    </source>
</reference>
<proteinExistence type="predicted"/>
<dbReference type="RefSeq" id="WP_142766106.1">
    <property type="nucleotide sequence ID" value="NZ_CP041356.1"/>
</dbReference>
<dbReference type="GO" id="GO:0005975">
    <property type="term" value="P:carbohydrate metabolic process"/>
    <property type="evidence" value="ECO:0007669"/>
    <property type="project" value="InterPro"/>
</dbReference>